<feature type="region of interest" description="Disordered" evidence="1">
    <location>
        <begin position="1"/>
        <end position="50"/>
    </location>
</feature>
<reference evidence="2 3" key="1">
    <citation type="submission" date="2010-12" db="EMBL/GenBank/DDBJ databases">
        <authorList>
            <person name="Muzny D."/>
            <person name="Qin X."/>
            <person name="Deng J."/>
            <person name="Jiang H."/>
            <person name="Liu Y."/>
            <person name="Qu J."/>
            <person name="Song X.-Z."/>
            <person name="Zhang L."/>
            <person name="Thornton R."/>
            <person name="Coyle M."/>
            <person name="Francisco L."/>
            <person name="Jackson L."/>
            <person name="Javaid M."/>
            <person name="Korchina V."/>
            <person name="Kovar C."/>
            <person name="Mata R."/>
            <person name="Mathew T."/>
            <person name="Ngo R."/>
            <person name="Nguyen L."/>
            <person name="Nguyen N."/>
            <person name="Okwuonu G."/>
            <person name="Ongeri F."/>
            <person name="Pham C."/>
            <person name="Simmons D."/>
            <person name="Wilczek-Boney K."/>
            <person name="Hale W."/>
            <person name="Jakkamsetti A."/>
            <person name="Pham P."/>
            <person name="Ruth R."/>
            <person name="San Lucas F."/>
            <person name="Warren J."/>
            <person name="Zhang J."/>
            <person name="Zhao Z."/>
            <person name="Zhou C."/>
            <person name="Zhu D."/>
            <person name="Lee S."/>
            <person name="Bess C."/>
            <person name="Blankenburg K."/>
            <person name="Forbes L."/>
            <person name="Fu Q."/>
            <person name="Gubbala S."/>
            <person name="Hirani K."/>
            <person name="Jayaseelan J.C."/>
            <person name="Lara F."/>
            <person name="Munidasa M."/>
            <person name="Palculict T."/>
            <person name="Patil S."/>
            <person name="Pu L.-L."/>
            <person name="Saada N."/>
            <person name="Tang L."/>
            <person name="Weissenberger G."/>
            <person name="Zhu Y."/>
            <person name="Hemphill L."/>
            <person name="Shang Y."/>
            <person name="Youmans B."/>
            <person name="Ayvaz T."/>
            <person name="Ross M."/>
            <person name="Santibanez J."/>
            <person name="Aqrawi P."/>
            <person name="Gross S."/>
            <person name="Joshi V."/>
            <person name="Fowler G."/>
            <person name="Nazareth L."/>
            <person name="Reid J."/>
            <person name="Worley K."/>
            <person name="Petrosino J."/>
            <person name="Highlander S."/>
            <person name="Gibbs R."/>
        </authorList>
    </citation>
    <scope>NUCLEOTIDE SEQUENCE [LARGE SCALE GENOMIC DNA]</scope>
    <source>
        <strain evidence="2 3">DSM 15606</strain>
    </source>
</reference>
<dbReference type="EMBL" id="AEQO01000224">
    <property type="protein sequence ID" value="EFV02975.1"/>
    <property type="molecule type" value="Genomic_DNA"/>
</dbReference>
<gene>
    <name evidence="2" type="ORF">HMPREF9420_2880</name>
</gene>
<accession>E6MTR2</accession>
<organism evidence="2 3">
    <name type="scientific">Segatella salivae DSM 15606</name>
    <dbReference type="NCBI Taxonomy" id="888832"/>
    <lineage>
        <taxon>Bacteria</taxon>
        <taxon>Pseudomonadati</taxon>
        <taxon>Bacteroidota</taxon>
        <taxon>Bacteroidia</taxon>
        <taxon>Bacteroidales</taxon>
        <taxon>Prevotellaceae</taxon>
        <taxon>Segatella</taxon>
    </lineage>
</organism>
<protein>
    <submittedName>
        <fullName evidence="2">Uncharacterized protein</fullName>
    </submittedName>
</protein>
<evidence type="ECO:0000313" key="2">
    <source>
        <dbReference type="EMBL" id="EFV02975.1"/>
    </source>
</evidence>
<sequence length="50" mass="5748">MPNHSGNDFRHARKSQTFREGSCGRPANHFIFPKIDESNNNSKPLMEHIP</sequence>
<dbReference type="Proteomes" id="UP000003874">
    <property type="component" value="Unassembled WGS sequence"/>
</dbReference>
<evidence type="ECO:0000313" key="3">
    <source>
        <dbReference type="Proteomes" id="UP000003874"/>
    </source>
</evidence>
<dbReference type="AlphaFoldDB" id="E6MTR2"/>
<keyword evidence="3" id="KW-1185">Reference proteome</keyword>
<comment type="caution">
    <text evidence="2">The sequence shown here is derived from an EMBL/GenBank/DDBJ whole genome shotgun (WGS) entry which is preliminary data.</text>
</comment>
<proteinExistence type="predicted"/>
<evidence type="ECO:0000256" key="1">
    <source>
        <dbReference type="SAM" id="MobiDB-lite"/>
    </source>
</evidence>
<dbReference type="HOGENOM" id="CLU_3121279_0_0_10"/>
<name>E6MTR2_9BACT</name>